<dbReference type="AlphaFoldDB" id="A0A0A1TVU7"/>
<reference evidence="1 2" key="1">
    <citation type="submission" date="2012-10" db="EMBL/GenBank/DDBJ databases">
        <authorList>
            <person name="Zafar N."/>
            <person name="Inman J."/>
            <person name="Hall N."/>
            <person name="Lorenzi H."/>
            <person name="Caler E."/>
        </authorList>
    </citation>
    <scope>NUCLEOTIDE SEQUENCE [LARGE SCALE GENOMIC DNA]</scope>
    <source>
        <strain evidence="1 2">IP1</strain>
    </source>
</reference>
<feature type="non-terminal residue" evidence="1">
    <location>
        <position position="91"/>
    </location>
</feature>
<dbReference type="Proteomes" id="UP000014680">
    <property type="component" value="Unassembled WGS sequence"/>
</dbReference>
<keyword evidence="2" id="KW-1185">Reference proteome</keyword>
<dbReference type="VEuPathDB" id="AmoebaDB:EIN_373980"/>
<proteinExistence type="predicted"/>
<dbReference type="SUPFAM" id="SSF49452">
    <property type="entry name" value="Starch-binding domain-like"/>
    <property type="match status" value="1"/>
</dbReference>
<dbReference type="RefSeq" id="XP_004182749.1">
    <property type="nucleotide sequence ID" value="XM_004182701.1"/>
</dbReference>
<gene>
    <name evidence="1" type="ORF">EIN_373980</name>
</gene>
<evidence type="ECO:0000313" key="2">
    <source>
        <dbReference type="Proteomes" id="UP000014680"/>
    </source>
</evidence>
<evidence type="ECO:0000313" key="1">
    <source>
        <dbReference type="EMBL" id="ELP83403.1"/>
    </source>
</evidence>
<dbReference type="InterPro" id="IPR013784">
    <property type="entry name" value="Carb-bd-like_fold"/>
</dbReference>
<organism evidence="1 2">
    <name type="scientific">Entamoeba invadens IP1</name>
    <dbReference type="NCBI Taxonomy" id="370355"/>
    <lineage>
        <taxon>Eukaryota</taxon>
        <taxon>Amoebozoa</taxon>
        <taxon>Evosea</taxon>
        <taxon>Archamoebae</taxon>
        <taxon>Mastigamoebida</taxon>
        <taxon>Entamoebidae</taxon>
        <taxon>Entamoeba</taxon>
    </lineage>
</organism>
<dbReference type="GeneID" id="14882445"/>
<accession>A0A0A1TVU7</accession>
<dbReference type="EMBL" id="KB207268">
    <property type="protein sequence ID" value="ELP83403.1"/>
    <property type="molecule type" value="Genomic_DNA"/>
</dbReference>
<dbReference type="KEGG" id="eiv:EIN_373980"/>
<protein>
    <submittedName>
        <fullName evidence="1">Uncharacterized protein</fullName>
    </submittedName>
</protein>
<name>A0A0A1TVU7_ENTIV</name>
<feature type="non-terminal residue" evidence="1">
    <location>
        <position position="1"/>
    </location>
</feature>
<dbReference type="OrthoDB" id="10525562at2759"/>
<dbReference type="GO" id="GO:0030246">
    <property type="term" value="F:carbohydrate binding"/>
    <property type="evidence" value="ECO:0007669"/>
    <property type="project" value="InterPro"/>
</dbReference>
<sequence length="91" mass="11000">MNTRHLQLQLEYITIFGEDLFVRLNNTYDLPMIWNNGHIWKSTVMCDTDRLTYQYVVKYRGQMKRIEECNWRVVSLPSDAEFGEKWAYPMS</sequence>